<sequence>MRSKRDQLEIISDILDLVEKGHTAKSALMKNANLSFTILKKYADYLISKGYLEETENGYRITPKGEKVLEKLRRVRELEFKLAELINELSEEL</sequence>
<dbReference type="EMBL" id="CP045483">
    <property type="protein sequence ID" value="QGR18549.1"/>
    <property type="molecule type" value="Genomic_DNA"/>
</dbReference>
<dbReference type="Gene3D" id="1.10.10.10">
    <property type="entry name" value="Winged helix-like DNA-binding domain superfamily/Winged helix DNA-binding domain"/>
    <property type="match status" value="1"/>
</dbReference>
<dbReference type="Pfam" id="PF14947">
    <property type="entry name" value="HTH_45"/>
    <property type="match status" value="1"/>
</dbReference>
<proteinExistence type="predicted"/>
<keyword evidence="3" id="KW-1185">Reference proteome</keyword>
<dbReference type="SUPFAM" id="SSF46785">
    <property type="entry name" value="Winged helix' DNA-binding domain"/>
    <property type="match status" value="1"/>
</dbReference>
<dbReference type="AlphaFoldDB" id="A0A650CL84"/>
<dbReference type="InterPro" id="IPR036390">
    <property type="entry name" value="WH_DNA-bd_sf"/>
</dbReference>
<dbReference type="OrthoDB" id="34509at2157"/>
<evidence type="ECO:0000313" key="3">
    <source>
        <dbReference type="Proteomes" id="UP000423396"/>
    </source>
</evidence>
<dbReference type="Proteomes" id="UP000423396">
    <property type="component" value="Chromosome"/>
</dbReference>
<name>A0A650CL84_9CREN</name>
<accession>A0A650CL84</accession>
<protein>
    <submittedName>
        <fullName evidence="2">Transcriptional regulator</fullName>
    </submittedName>
</protein>
<evidence type="ECO:0000313" key="2">
    <source>
        <dbReference type="EMBL" id="QGR18549.1"/>
    </source>
</evidence>
<feature type="domain" description="ArnR1-like winged helix-turn-helix" evidence="1">
    <location>
        <begin position="4"/>
        <end position="79"/>
    </location>
</feature>
<dbReference type="KEGG" id="sazo:D1868_00085"/>
<reference evidence="2 3" key="1">
    <citation type="submission" date="2019-10" db="EMBL/GenBank/DDBJ databases">
        <title>Genome Sequences from Six Type Strain Members of the Archaeal Family Sulfolobaceae: Acidianus ambivalens, Acidianus infernus, Metallosphaera prunae, Stygiolobus azoricus, Sulfolobus metallicus, and Sulfurisphaera ohwakuensis.</title>
        <authorList>
            <person name="Counts J.A."/>
            <person name="Kelly R.M."/>
        </authorList>
    </citation>
    <scope>NUCLEOTIDE SEQUENCE [LARGE SCALE GENOMIC DNA]</scope>
    <source>
        <strain evidence="2 3">FC6</strain>
    </source>
</reference>
<dbReference type="GeneID" id="42797427"/>
<dbReference type="InterPro" id="IPR038723">
    <property type="entry name" value="ArnR1-like_HTH"/>
</dbReference>
<organism evidence="2 3">
    <name type="scientific">Stygiolobus azoricus</name>
    <dbReference type="NCBI Taxonomy" id="41675"/>
    <lineage>
        <taxon>Archaea</taxon>
        <taxon>Thermoproteota</taxon>
        <taxon>Thermoprotei</taxon>
        <taxon>Sulfolobales</taxon>
        <taxon>Sulfolobaceae</taxon>
        <taxon>Stygiolobus</taxon>
    </lineage>
</organism>
<dbReference type="InterPro" id="IPR036388">
    <property type="entry name" value="WH-like_DNA-bd_sf"/>
</dbReference>
<dbReference type="RefSeq" id="WP_156004732.1">
    <property type="nucleotide sequence ID" value="NZ_CP045483.1"/>
</dbReference>
<evidence type="ECO:0000259" key="1">
    <source>
        <dbReference type="Pfam" id="PF14947"/>
    </source>
</evidence>
<gene>
    <name evidence="2" type="ORF">D1868_00085</name>
</gene>